<feature type="transmembrane region" description="Helical" evidence="1">
    <location>
        <begin position="206"/>
        <end position="224"/>
    </location>
</feature>
<dbReference type="PATRIC" id="fig|1166018.3.peg.4652"/>
<feature type="transmembrane region" description="Helical" evidence="1">
    <location>
        <begin position="293"/>
        <end position="312"/>
    </location>
</feature>
<dbReference type="AlphaFoldDB" id="I0K9U0"/>
<keyword evidence="4" id="KW-1185">Reference proteome</keyword>
<dbReference type="PANTHER" id="PTHR23028:SF134">
    <property type="entry name" value="PUTATIVE (AFU_ORTHOLOGUE AFUA_4G08520)-RELATED"/>
    <property type="match status" value="1"/>
</dbReference>
<evidence type="ECO:0000256" key="1">
    <source>
        <dbReference type="SAM" id="Phobius"/>
    </source>
</evidence>
<dbReference type="Pfam" id="PF01757">
    <property type="entry name" value="Acyl_transf_3"/>
    <property type="match status" value="1"/>
</dbReference>
<organism evidence="3 4">
    <name type="scientific">Fibrella aestuarina BUZ 2</name>
    <dbReference type="NCBI Taxonomy" id="1166018"/>
    <lineage>
        <taxon>Bacteria</taxon>
        <taxon>Pseudomonadati</taxon>
        <taxon>Bacteroidota</taxon>
        <taxon>Cytophagia</taxon>
        <taxon>Cytophagales</taxon>
        <taxon>Spirosomataceae</taxon>
        <taxon>Fibrella</taxon>
    </lineage>
</organism>
<protein>
    <submittedName>
        <fullName evidence="3">Acyltransferase 3</fullName>
    </submittedName>
</protein>
<evidence type="ECO:0000313" key="4">
    <source>
        <dbReference type="Proteomes" id="UP000011058"/>
    </source>
</evidence>
<keyword evidence="1" id="KW-1133">Transmembrane helix</keyword>
<dbReference type="GO" id="GO:0016747">
    <property type="term" value="F:acyltransferase activity, transferring groups other than amino-acyl groups"/>
    <property type="evidence" value="ECO:0007669"/>
    <property type="project" value="InterPro"/>
</dbReference>
<sequence>MSVPRAIYFTFFALYPVDHYRLVQAFLSLQATQQPSITRSTRPHYPLLDGLRGVAAIAVLVFHFMELAEPDYTKNFIAHGYLAVDFFFCLSGFVVAYAYDGRLEQMGVGTFLKLRLIRLQPLVVVGSVIGLISFLVDPYRNFYQTMGFGKTVWLFVTSCLMIPNPVLPQRYNNIFHLNPPTWSLLWEYVASLVYALVLVKLANRWVWLLTGLAAIALCYTGVLFKNIGVGWSGETFIGGGARVAFSFLMGVLIYRSGWLIPTRLGFLPIAVLLLALLLVPFRDGLNLVTEPLVVIIGFPVLLAMGATTSLSARWQSICTWLGELSYPLYMVHYPFIWVLLSYMEVHKPTPTQLALIMPLMGLGLLVFAYGVLVYVDRPIRTYLTKRFVPQRKKAVQ</sequence>
<gene>
    <name evidence="3" type="ORF">FAES_2884</name>
</gene>
<dbReference type="eggNOG" id="COG1835">
    <property type="taxonomic scope" value="Bacteria"/>
</dbReference>
<feature type="transmembrane region" description="Helical" evidence="1">
    <location>
        <begin position="264"/>
        <end position="281"/>
    </location>
</feature>
<name>I0K9U0_9BACT</name>
<feature type="transmembrane region" description="Helical" evidence="1">
    <location>
        <begin position="355"/>
        <end position="375"/>
    </location>
</feature>
<proteinExistence type="predicted"/>
<dbReference type="InterPro" id="IPR050879">
    <property type="entry name" value="Acyltransferase_3"/>
</dbReference>
<dbReference type="InterPro" id="IPR002656">
    <property type="entry name" value="Acyl_transf_3_dom"/>
</dbReference>
<dbReference type="KEGG" id="fae:FAES_2884"/>
<feature type="transmembrane region" description="Helical" evidence="1">
    <location>
        <begin position="148"/>
        <end position="167"/>
    </location>
</feature>
<feature type="domain" description="Acyltransferase 3" evidence="2">
    <location>
        <begin position="48"/>
        <end position="367"/>
    </location>
</feature>
<feature type="transmembrane region" description="Helical" evidence="1">
    <location>
        <begin position="119"/>
        <end position="136"/>
    </location>
</feature>
<dbReference type="EMBL" id="HE796683">
    <property type="protein sequence ID" value="CCH00893.1"/>
    <property type="molecule type" value="Genomic_DNA"/>
</dbReference>
<dbReference type="STRING" id="1166018.FAES_2884"/>
<evidence type="ECO:0000313" key="3">
    <source>
        <dbReference type="EMBL" id="CCH00893.1"/>
    </source>
</evidence>
<keyword evidence="1" id="KW-0812">Transmembrane</keyword>
<evidence type="ECO:0000259" key="2">
    <source>
        <dbReference type="Pfam" id="PF01757"/>
    </source>
</evidence>
<keyword evidence="1" id="KW-0472">Membrane</keyword>
<feature type="transmembrane region" description="Helical" evidence="1">
    <location>
        <begin position="236"/>
        <end position="257"/>
    </location>
</feature>
<feature type="transmembrane region" description="Helical" evidence="1">
    <location>
        <begin position="80"/>
        <end position="99"/>
    </location>
</feature>
<feature type="transmembrane region" description="Helical" evidence="1">
    <location>
        <begin position="179"/>
        <end position="199"/>
    </location>
</feature>
<accession>I0K9U0</accession>
<dbReference type="PANTHER" id="PTHR23028">
    <property type="entry name" value="ACETYLTRANSFERASE"/>
    <property type="match status" value="1"/>
</dbReference>
<keyword evidence="3" id="KW-0012">Acyltransferase</keyword>
<reference evidence="3 4" key="1">
    <citation type="journal article" date="2012" name="J. Bacteriol.">
        <title>Genome Sequence of Fibrella aestuarina BUZ 2T, a Filamentous Marine Bacterium.</title>
        <authorList>
            <person name="Filippini M."/>
            <person name="Qi W."/>
            <person name="Blom J."/>
            <person name="Goesmann A."/>
            <person name="Smits T.H."/>
            <person name="Bagheri H.C."/>
        </authorList>
    </citation>
    <scope>NUCLEOTIDE SEQUENCE [LARGE SCALE GENOMIC DNA]</scope>
    <source>
        <strain evidence="4">BUZ 2T</strain>
    </source>
</reference>
<dbReference type="HOGENOM" id="CLU_005679_2_1_10"/>
<feature type="transmembrane region" description="Helical" evidence="1">
    <location>
        <begin position="324"/>
        <end position="343"/>
    </location>
</feature>
<keyword evidence="3" id="KW-0808">Transferase</keyword>
<dbReference type="Proteomes" id="UP000011058">
    <property type="component" value="Chromosome"/>
</dbReference>